<comment type="similarity">
    <text evidence="1">Belongs to the short-chain dehydrogenases/reductases (SDR) family.</text>
</comment>
<evidence type="ECO:0000313" key="5">
    <source>
        <dbReference type="EMBL" id="QDU68644.1"/>
    </source>
</evidence>
<feature type="domain" description="Ketoreductase" evidence="4">
    <location>
        <begin position="22"/>
        <end position="215"/>
    </location>
</feature>
<reference evidence="5 6" key="1">
    <citation type="submission" date="2019-02" db="EMBL/GenBank/DDBJ databases">
        <title>Deep-cultivation of Planctomycetes and their phenomic and genomic characterization uncovers novel biology.</title>
        <authorList>
            <person name="Wiegand S."/>
            <person name="Jogler M."/>
            <person name="Boedeker C."/>
            <person name="Pinto D."/>
            <person name="Vollmers J."/>
            <person name="Rivas-Marin E."/>
            <person name="Kohn T."/>
            <person name="Peeters S.H."/>
            <person name="Heuer A."/>
            <person name="Rast P."/>
            <person name="Oberbeckmann S."/>
            <person name="Bunk B."/>
            <person name="Jeske O."/>
            <person name="Meyerdierks A."/>
            <person name="Storesund J.E."/>
            <person name="Kallscheuer N."/>
            <person name="Luecker S."/>
            <person name="Lage O.M."/>
            <person name="Pohl T."/>
            <person name="Merkel B.J."/>
            <person name="Hornburger P."/>
            <person name="Mueller R.-W."/>
            <person name="Bruemmer F."/>
            <person name="Labrenz M."/>
            <person name="Spormann A.M."/>
            <person name="Op den Camp H."/>
            <person name="Overmann J."/>
            <person name="Amann R."/>
            <person name="Jetten M.S.M."/>
            <person name="Mascher T."/>
            <person name="Medema M.H."/>
            <person name="Devos D.P."/>
            <person name="Kaster A.-K."/>
            <person name="Ovreas L."/>
            <person name="Rohde M."/>
            <person name="Galperin M.Y."/>
            <person name="Jogler C."/>
        </authorList>
    </citation>
    <scope>NUCLEOTIDE SEQUENCE [LARGE SCALE GENOMIC DNA]</scope>
    <source>
        <strain evidence="5 6">Pla133</strain>
    </source>
</reference>
<dbReference type="KEGG" id="pbap:Pla133_37460"/>
<evidence type="ECO:0000256" key="3">
    <source>
        <dbReference type="ARBA" id="ARBA00023027"/>
    </source>
</evidence>
<accession>A0A518BNU1</accession>
<gene>
    <name evidence="5" type="primary">fabG_4</name>
    <name evidence="5" type="ORF">Pla133_37460</name>
</gene>
<dbReference type="PRINTS" id="PR00081">
    <property type="entry name" value="GDHRDH"/>
</dbReference>
<dbReference type="Gene3D" id="3.40.50.720">
    <property type="entry name" value="NAD(P)-binding Rossmann-like Domain"/>
    <property type="match status" value="1"/>
</dbReference>
<organism evidence="5 6">
    <name type="scientific">Engelhardtia mirabilis</name>
    <dbReference type="NCBI Taxonomy" id="2528011"/>
    <lineage>
        <taxon>Bacteria</taxon>
        <taxon>Pseudomonadati</taxon>
        <taxon>Planctomycetota</taxon>
        <taxon>Planctomycetia</taxon>
        <taxon>Planctomycetia incertae sedis</taxon>
        <taxon>Engelhardtia</taxon>
    </lineage>
</organism>
<evidence type="ECO:0000256" key="1">
    <source>
        <dbReference type="ARBA" id="ARBA00006484"/>
    </source>
</evidence>
<dbReference type="InterPro" id="IPR002347">
    <property type="entry name" value="SDR_fam"/>
</dbReference>
<dbReference type="EC" id="1.1.1.100" evidence="5"/>
<dbReference type="AlphaFoldDB" id="A0A518BNU1"/>
<name>A0A518BNU1_9BACT</name>
<evidence type="ECO:0000259" key="4">
    <source>
        <dbReference type="SMART" id="SM00822"/>
    </source>
</evidence>
<dbReference type="Pfam" id="PF13561">
    <property type="entry name" value="adh_short_C2"/>
    <property type="match status" value="1"/>
</dbReference>
<keyword evidence="6" id="KW-1185">Reference proteome</keyword>
<dbReference type="SMART" id="SM00822">
    <property type="entry name" value="PKS_KR"/>
    <property type="match status" value="1"/>
</dbReference>
<protein>
    <submittedName>
        <fullName evidence="5">3-oxoacyl-[acyl-carrier-protein] reductase FabG</fullName>
        <ecNumber evidence="5">1.1.1.100</ecNumber>
    </submittedName>
</protein>
<dbReference type="PANTHER" id="PTHR24321:SF8">
    <property type="entry name" value="ESTRADIOL 17-BETA-DEHYDROGENASE 8-RELATED"/>
    <property type="match status" value="1"/>
</dbReference>
<dbReference type="PANTHER" id="PTHR24321">
    <property type="entry name" value="DEHYDROGENASES, SHORT CHAIN"/>
    <property type="match status" value="1"/>
</dbReference>
<sequence length="294" mass="30858">MLHAAVLHAAMLRAMDLGLAESTVLITGASGGIGRALARTFAAEGVRLVLTGHDRIAELTTWAAEEFGERALCVAADVREAEQVDAAFEAGAARFGRVDAAIANAGVWPIEDLPLHRIDGARLAQTIAINLLGAVHTARAFMQTLERLGPVAGRGAAMVCIGSTAGRFGERGHADYALAKAGLVGLVQSLKNELPRIDPLARINLVEPGWTVTEMARAALEDDGAVGRTLTTMALRRLGRADDVARVCACLCSPSASAHVTGQTITVAGGMEGRVLWDRSEIDVDAVRRSARGR</sequence>
<dbReference type="InterPro" id="IPR057326">
    <property type="entry name" value="KR_dom"/>
</dbReference>
<dbReference type="GO" id="GO:0004316">
    <property type="term" value="F:3-oxoacyl-[acyl-carrier-protein] reductase (NADPH) activity"/>
    <property type="evidence" value="ECO:0007669"/>
    <property type="project" value="UniProtKB-EC"/>
</dbReference>
<proteinExistence type="inferred from homology"/>
<keyword evidence="3" id="KW-0520">NAD</keyword>
<dbReference type="CDD" id="cd05233">
    <property type="entry name" value="SDR_c"/>
    <property type="match status" value="1"/>
</dbReference>
<keyword evidence="2 5" id="KW-0560">Oxidoreductase</keyword>
<dbReference type="Proteomes" id="UP000316921">
    <property type="component" value="Chromosome"/>
</dbReference>
<dbReference type="EMBL" id="CP036287">
    <property type="protein sequence ID" value="QDU68644.1"/>
    <property type="molecule type" value="Genomic_DNA"/>
</dbReference>
<dbReference type="SUPFAM" id="SSF51735">
    <property type="entry name" value="NAD(P)-binding Rossmann-fold domains"/>
    <property type="match status" value="1"/>
</dbReference>
<evidence type="ECO:0000313" key="6">
    <source>
        <dbReference type="Proteomes" id="UP000316921"/>
    </source>
</evidence>
<evidence type="ECO:0000256" key="2">
    <source>
        <dbReference type="ARBA" id="ARBA00023002"/>
    </source>
</evidence>
<dbReference type="InterPro" id="IPR036291">
    <property type="entry name" value="NAD(P)-bd_dom_sf"/>
</dbReference>